<feature type="compositionally biased region" description="Basic and acidic residues" evidence="3">
    <location>
        <begin position="289"/>
        <end position="311"/>
    </location>
</feature>
<proteinExistence type="inferred from homology"/>
<protein>
    <recommendedName>
        <fullName evidence="4">Shugoshin C-terminal domain-containing protein</fullName>
    </recommendedName>
</protein>
<sequence length="552" mass="60847">MSRRQSRVSIDARQHDTLLEFETFKKKFLLANKHITKLNSTLSARIEELNAQISTLYVENLRLRASEIALTSQLKKEREKSRKILADAESAAHNLMKQFGFIRKSFNISHRSPSPEVNSQPPRAKRPIPDPNVSPPPNRIARPPTIPVLIEDDEPNMSSPEDLDEQEPESSPSLARKRKTKSRSSSSSSSRLPVPLSKSPSGAVEVLKIEFDDELGKSGKRRPTRRQSGLLTSLSITAVTADGLGRPPSPVPSSPVRDAMEEDDLVAEEPDEDEVETILQTVAKRERKVKKEKDSERQRETDSDALEPPRPRERKRHRATEDSEIVEGSKSRFKDVTNSQASRTALPQLNTTSDRERQRSPEVDVPTSATSLASTSTRNFLSTPATTPAPSSKPPSHLPTPRSSSPVAPAPQADSEPATGGRERRVRKSINYAEPKLNTKMRKPDPAPQTASKRASLAASAPQDDPLPISSRSSSSNTADADADPVSTGSTKRKKSRAYVPPDDEDESEGTQADAEFGGLRTGYVESRRRSVHGSSTRRLEGDDLRRHSMAV</sequence>
<evidence type="ECO:0000313" key="6">
    <source>
        <dbReference type="Proteomes" id="UP000313359"/>
    </source>
</evidence>
<feature type="compositionally biased region" description="Polar residues" evidence="3">
    <location>
        <begin position="226"/>
        <end position="238"/>
    </location>
</feature>
<dbReference type="STRING" id="1328759.A0A5C2RW27"/>
<organism evidence="5 6">
    <name type="scientific">Lentinus tigrinus ALCF2SS1-6</name>
    <dbReference type="NCBI Taxonomy" id="1328759"/>
    <lineage>
        <taxon>Eukaryota</taxon>
        <taxon>Fungi</taxon>
        <taxon>Dikarya</taxon>
        <taxon>Basidiomycota</taxon>
        <taxon>Agaricomycotina</taxon>
        <taxon>Agaricomycetes</taxon>
        <taxon>Polyporales</taxon>
        <taxon>Polyporaceae</taxon>
        <taxon>Lentinus</taxon>
    </lineage>
</organism>
<dbReference type="InterPro" id="IPR011515">
    <property type="entry name" value="Shugoshin_C"/>
</dbReference>
<feature type="compositionally biased region" description="Basic and acidic residues" evidence="3">
    <location>
        <begin position="207"/>
        <end position="217"/>
    </location>
</feature>
<dbReference type="GO" id="GO:0005634">
    <property type="term" value="C:nucleus"/>
    <property type="evidence" value="ECO:0007669"/>
    <property type="project" value="InterPro"/>
</dbReference>
<dbReference type="AlphaFoldDB" id="A0A5C2RW27"/>
<feature type="region of interest" description="Disordered" evidence="3">
    <location>
        <begin position="110"/>
        <end position="552"/>
    </location>
</feature>
<feature type="compositionally biased region" description="Acidic residues" evidence="3">
    <location>
        <begin position="260"/>
        <end position="276"/>
    </location>
</feature>
<name>A0A5C2RW27_9APHY</name>
<feature type="compositionally biased region" description="Pro residues" evidence="3">
    <location>
        <begin position="129"/>
        <end position="138"/>
    </location>
</feature>
<reference evidence="5" key="1">
    <citation type="journal article" date="2018" name="Genome Biol. Evol.">
        <title>Genomics and development of Lentinus tigrinus, a white-rot wood-decaying mushroom with dimorphic fruiting bodies.</title>
        <authorList>
            <person name="Wu B."/>
            <person name="Xu Z."/>
            <person name="Knudson A."/>
            <person name="Carlson A."/>
            <person name="Chen N."/>
            <person name="Kovaka S."/>
            <person name="LaButti K."/>
            <person name="Lipzen A."/>
            <person name="Pennachio C."/>
            <person name="Riley R."/>
            <person name="Schakwitz W."/>
            <person name="Umezawa K."/>
            <person name="Ohm R.A."/>
            <person name="Grigoriev I.V."/>
            <person name="Nagy L.G."/>
            <person name="Gibbons J."/>
            <person name="Hibbett D."/>
        </authorList>
    </citation>
    <scope>NUCLEOTIDE SEQUENCE [LARGE SCALE GENOMIC DNA]</scope>
    <source>
        <strain evidence="5">ALCF2SS1-6</strain>
    </source>
</reference>
<dbReference type="OrthoDB" id="5394106at2759"/>
<accession>A0A5C2RW27</accession>
<comment type="similarity">
    <text evidence="1">Belongs to the shugoshin family.</text>
</comment>
<dbReference type="EMBL" id="ML122296">
    <property type="protein sequence ID" value="RPD55299.1"/>
    <property type="molecule type" value="Genomic_DNA"/>
</dbReference>
<feature type="domain" description="Shugoshin C-terminal" evidence="4">
    <location>
        <begin position="422"/>
        <end position="443"/>
    </location>
</feature>
<keyword evidence="2" id="KW-0159">Chromosome partition</keyword>
<dbReference type="Proteomes" id="UP000313359">
    <property type="component" value="Unassembled WGS sequence"/>
</dbReference>
<dbReference type="GO" id="GO:0045132">
    <property type="term" value="P:meiotic chromosome segregation"/>
    <property type="evidence" value="ECO:0007669"/>
    <property type="project" value="InterPro"/>
</dbReference>
<evidence type="ECO:0000256" key="3">
    <source>
        <dbReference type="SAM" id="MobiDB-lite"/>
    </source>
</evidence>
<keyword evidence="6" id="KW-1185">Reference proteome</keyword>
<gene>
    <name evidence="5" type="ORF">L227DRAFT_579721</name>
</gene>
<feature type="compositionally biased region" description="Basic and acidic residues" evidence="3">
    <location>
        <begin position="538"/>
        <end position="552"/>
    </location>
</feature>
<evidence type="ECO:0000313" key="5">
    <source>
        <dbReference type="EMBL" id="RPD55299.1"/>
    </source>
</evidence>
<feature type="compositionally biased region" description="Basic and acidic residues" evidence="3">
    <location>
        <begin position="353"/>
        <end position="362"/>
    </location>
</feature>
<dbReference type="GO" id="GO:0000775">
    <property type="term" value="C:chromosome, centromeric region"/>
    <property type="evidence" value="ECO:0007669"/>
    <property type="project" value="InterPro"/>
</dbReference>
<evidence type="ECO:0000259" key="4">
    <source>
        <dbReference type="Pfam" id="PF07557"/>
    </source>
</evidence>
<feature type="compositionally biased region" description="Low complexity" evidence="3">
    <location>
        <begin position="367"/>
        <end position="390"/>
    </location>
</feature>
<feature type="compositionally biased region" description="Polar residues" evidence="3">
    <location>
        <begin position="336"/>
        <end position="352"/>
    </location>
</feature>
<evidence type="ECO:0000256" key="2">
    <source>
        <dbReference type="ARBA" id="ARBA00022829"/>
    </source>
</evidence>
<feature type="compositionally biased region" description="Low complexity" evidence="3">
    <location>
        <begin position="183"/>
        <end position="201"/>
    </location>
</feature>
<feature type="compositionally biased region" description="Polar residues" evidence="3">
    <location>
        <begin position="110"/>
        <end position="121"/>
    </location>
</feature>
<evidence type="ECO:0000256" key="1">
    <source>
        <dbReference type="ARBA" id="ARBA00010845"/>
    </source>
</evidence>
<feature type="compositionally biased region" description="Acidic residues" evidence="3">
    <location>
        <begin position="150"/>
        <end position="168"/>
    </location>
</feature>
<dbReference type="Pfam" id="PF07557">
    <property type="entry name" value="Shugoshin_C"/>
    <property type="match status" value="1"/>
</dbReference>